<feature type="region of interest" description="Disordered" evidence="1">
    <location>
        <begin position="209"/>
        <end position="232"/>
    </location>
</feature>
<dbReference type="OrthoDB" id="6388416at2"/>
<organism evidence="4 5">
    <name type="scientific">Aliidiomarina shirensis</name>
    <dbReference type="NCBI Taxonomy" id="1048642"/>
    <lineage>
        <taxon>Bacteria</taxon>
        <taxon>Pseudomonadati</taxon>
        <taxon>Pseudomonadota</taxon>
        <taxon>Gammaproteobacteria</taxon>
        <taxon>Alteromonadales</taxon>
        <taxon>Idiomarinaceae</taxon>
        <taxon>Aliidiomarina</taxon>
    </lineage>
</organism>
<reference evidence="5" key="1">
    <citation type="journal article" date="2018" name="Front. Microbiol.">
        <title>Genome-Based Analysis Reveals the Taxonomy and Diversity of the Family Idiomarinaceae.</title>
        <authorList>
            <person name="Liu Y."/>
            <person name="Lai Q."/>
            <person name="Shao Z."/>
        </authorList>
    </citation>
    <scope>NUCLEOTIDE SEQUENCE [LARGE SCALE GENOMIC DNA]</scope>
    <source>
        <strain evidence="5">AIS</strain>
    </source>
</reference>
<dbReference type="InterPro" id="IPR001375">
    <property type="entry name" value="Peptidase_S9_cat"/>
</dbReference>
<dbReference type="SUPFAM" id="SSF53474">
    <property type="entry name" value="alpha/beta-Hydrolases"/>
    <property type="match status" value="1"/>
</dbReference>
<evidence type="ECO:0000256" key="2">
    <source>
        <dbReference type="SAM" id="SignalP"/>
    </source>
</evidence>
<feature type="chain" id="PRO_5019269206" evidence="2">
    <location>
        <begin position="26"/>
        <end position="937"/>
    </location>
</feature>
<dbReference type="Pfam" id="PF00326">
    <property type="entry name" value="Peptidase_S9"/>
    <property type="match status" value="1"/>
</dbReference>
<evidence type="ECO:0000259" key="3">
    <source>
        <dbReference type="Pfam" id="PF00326"/>
    </source>
</evidence>
<dbReference type="GO" id="GO:0008239">
    <property type="term" value="F:dipeptidyl-peptidase activity"/>
    <property type="evidence" value="ECO:0007669"/>
    <property type="project" value="TreeGrafter"/>
</dbReference>
<dbReference type="Proteomes" id="UP000286934">
    <property type="component" value="Unassembled WGS sequence"/>
</dbReference>
<dbReference type="RefSeq" id="WP_126805887.1">
    <property type="nucleotide sequence ID" value="NZ_PIPP01000001.1"/>
</dbReference>
<feature type="domain" description="Peptidase S9 prolyl oligopeptidase catalytic" evidence="3">
    <location>
        <begin position="750"/>
        <end position="920"/>
    </location>
</feature>
<evidence type="ECO:0000256" key="1">
    <source>
        <dbReference type="SAM" id="MobiDB-lite"/>
    </source>
</evidence>
<evidence type="ECO:0000313" key="4">
    <source>
        <dbReference type="EMBL" id="RUO38672.1"/>
    </source>
</evidence>
<feature type="signal peptide" evidence="2">
    <location>
        <begin position="1"/>
        <end position="25"/>
    </location>
</feature>
<name>A0A432WY22_9GAMM</name>
<comment type="caution">
    <text evidence="4">The sequence shown here is derived from an EMBL/GenBank/DDBJ whole genome shotgun (WGS) entry which is preliminary data.</text>
</comment>
<gene>
    <name evidence="4" type="ORF">CWE13_03225</name>
</gene>
<proteinExistence type="predicted"/>
<accession>A0A432WY22</accession>
<protein>
    <submittedName>
        <fullName evidence="4">S9 family peptidase</fullName>
    </submittedName>
</protein>
<dbReference type="PANTHER" id="PTHR11731">
    <property type="entry name" value="PROTEASE FAMILY S9B,C DIPEPTIDYL-PEPTIDASE IV-RELATED"/>
    <property type="match status" value="1"/>
</dbReference>
<sequence length="937" mass="106507">MKQLTTYFALLVLVFSMLQFPTASAQTAETRPLELTDIMQFREIEQRQQSENLETIAFSANPDYGDREGIVVRSQDGETFSVPRGHAPKVSQDGAFVVFMQEPTLLEREQASSREERAKLVSNAVLVNVSSGEQQSFSHASSAAFSGDGNYLLVLHVKEFSKENGSPEGQILTLVSLSSGEQQQVNNVSDYAVAEEGSRVVWVEHTKHEEAVQEETADSETANSDNESAKEEAQVEAAVVMFNTGNSQRYILDRSTELKYSKLTFAPNAEFFAFLSGEKETKLTETPQTLWLWQQGQASARPADVARDGMILSEHSAMRFSDDSQRLFIGHRPTPEEKQETDLKPKSAEDLYNLDRLLGDRRLQVWHGDDGMIQPQQRQTYSRMQRATAAAVFYPAAGNMVALSNEPLESISLNDHPFAALAWNSEPYQREVTWNGFHHDLYWVDLATGERKLVAEKLRSSERGSLSPNGRYVVFVQDNVLKRFDSESGRSQVVGTNANVSWVDEENDVPAEPRSYGVAGWAADSSAFWVYDRFDIWQIDNNGNAVNLTQVGRESDRQFRVVFTDDHNVINAEEPVLLRAYHERLKTSGFYHFEVAEGELTELIEGEKTYSFLAHSEDKQQVLFTEQDFRQFPDLMIADRDFSAPKQLTNVNPQQSEFVWGNAELVEWESTRGEPLQGVLIKPDNYDANKRYPVMVYFYEKFSQRLYQWNQMKVNHRPNFPYFLGQDYVVFLPDVHFRHGAPGPSATESLVPAMEKIIEMGVADPDAIGLHGHSWSGYQAAFLVAETDIFAAVVSGAPVSNMTSAYSGIRWGSGLARQFQYETGQSRIGDSMYDNLEPYLKNSPVFVADKINTPMLIQFGDKDEAVPWEQGIEYYLALRRLDKPVVMLQYEGEPHHLQRYANKIDYTLKMLEFFDYYLKGEEAPEWWVEGLEYQHYE</sequence>
<keyword evidence="2" id="KW-0732">Signal</keyword>
<dbReference type="SUPFAM" id="SSF82171">
    <property type="entry name" value="DPP6 N-terminal domain-like"/>
    <property type="match status" value="1"/>
</dbReference>
<dbReference type="InterPro" id="IPR029058">
    <property type="entry name" value="AB_hydrolase_fold"/>
</dbReference>
<evidence type="ECO:0000313" key="5">
    <source>
        <dbReference type="Proteomes" id="UP000286934"/>
    </source>
</evidence>
<dbReference type="InterPro" id="IPR050278">
    <property type="entry name" value="Serine_Prot_S9B/DPPIV"/>
</dbReference>
<keyword evidence="5" id="KW-1185">Reference proteome</keyword>
<dbReference type="InterPro" id="IPR011042">
    <property type="entry name" value="6-blade_b-propeller_TolB-like"/>
</dbReference>
<dbReference type="AlphaFoldDB" id="A0A432WY22"/>
<dbReference type="Gene3D" id="3.40.50.1820">
    <property type="entry name" value="alpha/beta hydrolase"/>
    <property type="match status" value="1"/>
</dbReference>
<dbReference type="EMBL" id="PIPP01000001">
    <property type="protein sequence ID" value="RUO38672.1"/>
    <property type="molecule type" value="Genomic_DNA"/>
</dbReference>
<dbReference type="Gene3D" id="2.120.10.30">
    <property type="entry name" value="TolB, C-terminal domain"/>
    <property type="match status" value="2"/>
</dbReference>
<dbReference type="GO" id="GO:0008236">
    <property type="term" value="F:serine-type peptidase activity"/>
    <property type="evidence" value="ECO:0007669"/>
    <property type="project" value="InterPro"/>
</dbReference>
<dbReference type="PANTHER" id="PTHR11731:SF193">
    <property type="entry name" value="DIPEPTIDYL PEPTIDASE 9"/>
    <property type="match status" value="1"/>
</dbReference>
<dbReference type="GO" id="GO:0006508">
    <property type="term" value="P:proteolysis"/>
    <property type="evidence" value="ECO:0007669"/>
    <property type="project" value="InterPro"/>
</dbReference>